<dbReference type="InterPro" id="IPR041347">
    <property type="entry name" value="MftR_C"/>
</dbReference>
<feature type="DNA-binding region" description="H-T-H motif" evidence="4">
    <location>
        <begin position="37"/>
        <end position="56"/>
    </location>
</feature>
<evidence type="ECO:0000256" key="4">
    <source>
        <dbReference type="PROSITE-ProRule" id="PRU00335"/>
    </source>
</evidence>
<evidence type="ECO:0000256" key="1">
    <source>
        <dbReference type="ARBA" id="ARBA00023015"/>
    </source>
</evidence>
<evidence type="ECO:0000313" key="6">
    <source>
        <dbReference type="EMBL" id="GAA2433581.1"/>
    </source>
</evidence>
<keyword evidence="1" id="KW-0805">Transcription regulation</keyword>
<dbReference type="PANTHER" id="PTHR30055:SF238">
    <property type="entry name" value="MYCOFACTOCIN BIOSYNTHESIS TRANSCRIPTIONAL REGULATOR MFTR-RELATED"/>
    <property type="match status" value="1"/>
</dbReference>
<dbReference type="InterPro" id="IPR009057">
    <property type="entry name" value="Homeodomain-like_sf"/>
</dbReference>
<dbReference type="Proteomes" id="UP001501638">
    <property type="component" value="Unassembled WGS sequence"/>
</dbReference>
<dbReference type="PROSITE" id="PS50977">
    <property type="entry name" value="HTH_TETR_2"/>
    <property type="match status" value="1"/>
</dbReference>
<accession>A0ABP5WVD2</accession>
<keyword evidence="2 4" id="KW-0238">DNA-binding</keyword>
<evidence type="ECO:0000259" key="5">
    <source>
        <dbReference type="PROSITE" id="PS50977"/>
    </source>
</evidence>
<name>A0ABP5WVD2_9ACTN</name>
<dbReference type="PANTHER" id="PTHR30055">
    <property type="entry name" value="HTH-TYPE TRANSCRIPTIONAL REGULATOR RUTR"/>
    <property type="match status" value="1"/>
</dbReference>
<dbReference type="InterPro" id="IPR001647">
    <property type="entry name" value="HTH_TetR"/>
</dbReference>
<feature type="domain" description="HTH tetR-type" evidence="5">
    <location>
        <begin position="14"/>
        <end position="74"/>
    </location>
</feature>
<sequence>MSPTGEGLRERRRRETRQEIHAAALRLARRHGFDKVTIEMISTEAGVSPRTFFNYFPNKEAAAVFGPRELSSEAAAAFVAAGPARPGEVLRDLTRLLLRQLAESPPERRDMHDIFALAHEHPGVLAAMLAQFDTFRTGVAATVAERMGRQPDDEVPNLIASVALTAVRTGLERWSRDEPVDGEDSPVPYVERSVALLHTLLAP</sequence>
<organism evidence="6 7">
    <name type="scientific">Streptomyces macrosporus</name>
    <dbReference type="NCBI Taxonomy" id="44032"/>
    <lineage>
        <taxon>Bacteria</taxon>
        <taxon>Bacillati</taxon>
        <taxon>Actinomycetota</taxon>
        <taxon>Actinomycetes</taxon>
        <taxon>Kitasatosporales</taxon>
        <taxon>Streptomycetaceae</taxon>
        <taxon>Streptomyces</taxon>
    </lineage>
</organism>
<evidence type="ECO:0000256" key="2">
    <source>
        <dbReference type="ARBA" id="ARBA00023125"/>
    </source>
</evidence>
<keyword evidence="3" id="KW-0804">Transcription</keyword>
<keyword evidence="7" id="KW-1185">Reference proteome</keyword>
<dbReference type="Pfam" id="PF00440">
    <property type="entry name" value="TetR_N"/>
    <property type="match status" value="1"/>
</dbReference>
<dbReference type="Pfam" id="PF17754">
    <property type="entry name" value="TetR_C_14"/>
    <property type="match status" value="1"/>
</dbReference>
<dbReference type="InterPro" id="IPR050109">
    <property type="entry name" value="HTH-type_TetR-like_transc_reg"/>
</dbReference>
<dbReference type="SUPFAM" id="SSF46689">
    <property type="entry name" value="Homeodomain-like"/>
    <property type="match status" value="1"/>
</dbReference>
<dbReference type="EMBL" id="BAAASZ010000014">
    <property type="protein sequence ID" value="GAA2433581.1"/>
    <property type="molecule type" value="Genomic_DNA"/>
</dbReference>
<evidence type="ECO:0000313" key="7">
    <source>
        <dbReference type="Proteomes" id="UP001501638"/>
    </source>
</evidence>
<dbReference type="Gene3D" id="1.10.357.10">
    <property type="entry name" value="Tetracycline Repressor, domain 2"/>
    <property type="match status" value="1"/>
</dbReference>
<comment type="caution">
    <text evidence="6">The sequence shown here is derived from an EMBL/GenBank/DDBJ whole genome shotgun (WGS) entry which is preliminary data.</text>
</comment>
<evidence type="ECO:0000256" key="3">
    <source>
        <dbReference type="ARBA" id="ARBA00023163"/>
    </source>
</evidence>
<proteinExistence type="predicted"/>
<reference evidence="7" key="1">
    <citation type="journal article" date="2019" name="Int. J. Syst. Evol. Microbiol.">
        <title>The Global Catalogue of Microorganisms (GCM) 10K type strain sequencing project: providing services to taxonomists for standard genome sequencing and annotation.</title>
        <authorList>
            <consortium name="The Broad Institute Genomics Platform"/>
            <consortium name="The Broad Institute Genome Sequencing Center for Infectious Disease"/>
            <person name="Wu L."/>
            <person name="Ma J."/>
        </authorList>
    </citation>
    <scope>NUCLEOTIDE SEQUENCE [LARGE SCALE GENOMIC DNA]</scope>
    <source>
        <strain evidence="7">JCM 6305</strain>
    </source>
</reference>
<protein>
    <submittedName>
        <fullName evidence="6">TetR family transcriptional regulator</fullName>
    </submittedName>
</protein>
<dbReference type="RefSeq" id="WP_344321386.1">
    <property type="nucleotide sequence ID" value="NZ_BAAASZ010000014.1"/>
</dbReference>
<gene>
    <name evidence="6" type="ORF">GCM10010405_15730</name>
</gene>